<name>A0AAF0BGS3_9PROT</name>
<feature type="domain" description="Solute-binding protein family 3/N-terminal" evidence="1">
    <location>
        <begin position="95"/>
        <end position="287"/>
    </location>
</feature>
<dbReference type="KEGG" id="gso:PH603_14865"/>
<dbReference type="SUPFAM" id="SSF53850">
    <property type="entry name" value="Periplasmic binding protein-like II"/>
    <property type="match status" value="1"/>
</dbReference>
<dbReference type="InterPro" id="IPR001638">
    <property type="entry name" value="Solute-binding_3/MltF_N"/>
</dbReference>
<gene>
    <name evidence="2" type="ORF">PH603_14865</name>
</gene>
<dbReference type="RefSeq" id="WP_289503445.1">
    <property type="nucleotide sequence ID" value="NZ_CP116805.1"/>
</dbReference>
<keyword evidence="3" id="KW-1185">Reference proteome</keyword>
<dbReference type="AlphaFoldDB" id="A0AAF0BGS3"/>
<dbReference type="EMBL" id="CP116805">
    <property type="protein sequence ID" value="WCL53818.1"/>
    <property type="molecule type" value="Genomic_DNA"/>
</dbReference>
<organism evidence="2 3">
    <name type="scientific">Gimibacter soli</name>
    <dbReference type="NCBI Taxonomy" id="3024400"/>
    <lineage>
        <taxon>Bacteria</taxon>
        <taxon>Pseudomonadati</taxon>
        <taxon>Pseudomonadota</taxon>
        <taxon>Alphaproteobacteria</taxon>
        <taxon>Kordiimonadales</taxon>
        <taxon>Temperatibacteraceae</taxon>
        <taxon>Gimibacter</taxon>
    </lineage>
</organism>
<evidence type="ECO:0000313" key="3">
    <source>
        <dbReference type="Proteomes" id="UP001217500"/>
    </source>
</evidence>
<reference evidence="2" key="1">
    <citation type="submission" date="2023-01" db="EMBL/GenBank/DDBJ databases">
        <title>The genome sequence of Kordiimonadaceae bacterium 6D33.</title>
        <authorList>
            <person name="Liu Y."/>
        </authorList>
    </citation>
    <scope>NUCLEOTIDE SEQUENCE</scope>
    <source>
        <strain evidence="2">6D33</strain>
    </source>
</reference>
<proteinExistence type="predicted"/>
<accession>A0AAF0BGS3</accession>
<dbReference type="Proteomes" id="UP001217500">
    <property type="component" value="Chromosome"/>
</dbReference>
<sequence length="287" mass="31979">MERGFTVRIGRVRMLPRCCPPPGKRFQCSEDPMFSFDVVIRKIALLACVGWSFAAMADEPLGEKLRVLRQDSVPKYGLYPSEPGLCDEIYSAIGAELASEGVNLEVNPQRLPIQRIVALLLRGDADAYCGAGTTEKREETFTYSALPVYHTRNVLVARVNDPLQPKHLEDLVGTGEPVMAFFGTSAAAKLKAVDGLMVDDGFSDVAATLKLLASKSRYRFFYYHDLGVEYLIQEHKLPLKVIYLDAPAIPQWMIYSPTLDAGIRSKVEQIIARLSEDGTLDTINKRY</sequence>
<dbReference type="Pfam" id="PF00497">
    <property type="entry name" value="SBP_bac_3"/>
    <property type="match status" value="1"/>
</dbReference>
<evidence type="ECO:0000259" key="1">
    <source>
        <dbReference type="Pfam" id="PF00497"/>
    </source>
</evidence>
<dbReference type="Gene3D" id="3.40.190.10">
    <property type="entry name" value="Periplasmic binding protein-like II"/>
    <property type="match status" value="2"/>
</dbReference>
<evidence type="ECO:0000313" key="2">
    <source>
        <dbReference type="EMBL" id="WCL53818.1"/>
    </source>
</evidence>
<protein>
    <submittedName>
        <fullName evidence="2">Transporter substrate-binding domain-containing protein</fullName>
    </submittedName>
</protein>